<dbReference type="Gene3D" id="1.25.40.10">
    <property type="entry name" value="Tetratricopeptide repeat domain"/>
    <property type="match status" value="1"/>
</dbReference>
<reference evidence="4" key="1">
    <citation type="submission" date="2019-12" db="EMBL/GenBank/DDBJ databases">
        <title>Comparative genomics gives insights into the taxonomy of the Azoarcus-Aromatoleum group and reveals separate origins of nif in the plant-associated Azoarcus and non-plant-associated Aromatoleum sub-groups.</title>
        <authorList>
            <person name="Lafos M."/>
            <person name="Maluk M."/>
            <person name="Batista M."/>
            <person name="Junghare M."/>
            <person name="Carmona M."/>
            <person name="Faoro H."/>
            <person name="Cruz L.M."/>
            <person name="Battistoni F."/>
            <person name="De Souza E."/>
            <person name="Pedrosa F."/>
            <person name="Chen W.-M."/>
            <person name="Poole P.S."/>
            <person name="Dixon R.A."/>
            <person name="James E.K."/>
        </authorList>
    </citation>
    <scope>NUCLEOTIDE SEQUENCE</scope>
    <source>
        <strain evidence="4">U120</strain>
    </source>
</reference>
<dbReference type="PROSITE" id="PS50005">
    <property type="entry name" value="TPR"/>
    <property type="match status" value="1"/>
</dbReference>
<comment type="similarity">
    <text evidence="1">Belongs to the CpoB family.</text>
</comment>
<accession>A0ABX1N830</accession>
<comment type="subcellular location">
    <subcellularLocation>
        <location evidence="1">Periplasm</location>
    </subcellularLocation>
</comment>
<keyword evidence="2" id="KW-0802">TPR repeat</keyword>
<dbReference type="InterPro" id="IPR019734">
    <property type="entry name" value="TPR_rpt"/>
</dbReference>
<dbReference type="Proteomes" id="UP000601990">
    <property type="component" value="Unassembled WGS sequence"/>
</dbReference>
<evidence type="ECO:0000313" key="5">
    <source>
        <dbReference type="Proteomes" id="UP000601990"/>
    </source>
</evidence>
<proteinExistence type="inferred from homology"/>
<dbReference type="Gene3D" id="1.20.5.110">
    <property type="match status" value="1"/>
</dbReference>
<keyword evidence="1" id="KW-0131">Cell cycle</keyword>
<dbReference type="InterPro" id="IPR034706">
    <property type="entry name" value="CpoB"/>
</dbReference>
<feature type="repeat" description="TPR" evidence="2">
    <location>
        <begin position="125"/>
        <end position="158"/>
    </location>
</feature>
<dbReference type="Pfam" id="PF13174">
    <property type="entry name" value="TPR_6"/>
    <property type="match status" value="1"/>
</dbReference>
<organism evidence="4 5">
    <name type="scientific">Aromatoleum buckelii</name>
    <dbReference type="NCBI Taxonomy" id="200254"/>
    <lineage>
        <taxon>Bacteria</taxon>
        <taxon>Pseudomonadati</taxon>
        <taxon>Pseudomonadota</taxon>
        <taxon>Betaproteobacteria</taxon>
        <taxon>Rhodocyclales</taxon>
        <taxon>Rhodocyclaceae</taxon>
        <taxon>Aromatoleum</taxon>
    </lineage>
</organism>
<name>A0ABX1N830_9RHOO</name>
<evidence type="ECO:0000256" key="2">
    <source>
        <dbReference type="PROSITE-ProRule" id="PRU00339"/>
    </source>
</evidence>
<dbReference type="Pfam" id="PF16331">
    <property type="entry name" value="TolA_bind_tri"/>
    <property type="match status" value="1"/>
</dbReference>
<dbReference type="InterPro" id="IPR014162">
    <property type="entry name" value="CpoB_C"/>
</dbReference>
<dbReference type="InterPro" id="IPR032519">
    <property type="entry name" value="YbgF_tri"/>
</dbReference>
<evidence type="ECO:0000259" key="3">
    <source>
        <dbReference type="Pfam" id="PF16331"/>
    </source>
</evidence>
<dbReference type="RefSeq" id="WP_169200573.1">
    <property type="nucleotide sequence ID" value="NZ_WTVH02000008.1"/>
</dbReference>
<keyword evidence="1" id="KW-0732">Signal</keyword>
<keyword evidence="1" id="KW-0574">Periplasm</keyword>
<comment type="function">
    <text evidence="1">Mediates coordination of peptidoglycan synthesis and outer membrane constriction during cell division.</text>
</comment>
<dbReference type="SMART" id="SM00028">
    <property type="entry name" value="TPR"/>
    <property type="match status" value="3"/>
</dbReference>
<sequence length="246" mass="27101" precursor="true">MKRLLPLAMLVALSSMGPAQAGLFTDDEARRAIFDMRMELNGRLERLEASSRGQLELASQNELLKTEISRLHGQLEVLLHEVESLKQRQRDFYVDLDTRVRQIESNRTASAALAPNAPPADPAAESAQYEAALNLLKEGRYKDALTAFEQFIRQHPQSTFLPGAHFWAGNAALQAKEVAAASTYFNTVLKTWPQDAAAPDAMLGLANSQQALGDAKTSQETLKKLVEQFPDSSAAQAARQRLGVKR</sequence>
<protein>
    <recommendedName>
        <fullName evidence="1">Cell division coordinator CpoB</fullName>
    </recommendedName>
</protein>
<comment type="caution">
    <text evidence="4">The sequence shown here is derived from an EMBL/GenBank/DDBJ whole genome shotgun (WGS) entry which is preliminary data.</text>
</comment>
<keyword evidence="1" id="KW-0132">Cell division</keyword>
<feature type="chain" id="PRO_5044919067" description="Cell division coordinator CpoB" evidence="1">
    <location>
        <begin position="22"/>
        <end position="246"/>
    </location>
</feature>
<dbReference type="EMBL" id="WTVH01000071">
    <property type="protein sequence ID" value="NMF95390.1"/>
    <property type="molecule type" value="Genomic_DNA"/>
</dbReference>
<gene>
    <name evidence="4" type="primary">ybgF</name>
    <name evidence="1" type="synonym">cpoB</name>
    <name evidence="4" type="ORF">GO608_19005</name>
</gene>
<dbReference type="SUPFAM" id="SSF48452">
    <property type="entry name" value="TPR-like"/>
    <property type="match status" value="1"/>
</dbReference>
<keyword evidence="5" id="KW-1185">Reference proteome</keyword>
<feature type="signal peptide" evidence="1">
    <location>
        <begin position="1"/>
        <end position="21"/>
    </location>
</feature>
<dbReference type="NCBIfam" id="TIGR02795">
    <property type="entry name" value="tol_pal_ybgF"/>
    <property type="match status" value="1"/>
</dbReference>
<feature type="domain" description="YbgF trimerisation" evidence="3">
    <location>
        <begin position="40"/>
        <end position="109"/>
    </location>
</feature>
<dbReference type="Pfam" id="PF13432">
    <property type="entry name" value="TPR_16"/>
    <property type="match status" value="1"/>
</dbReference>
<evidence type="ECO:0000313" key="4">
    <source>
        <dbReference type="EMBL" id="NMF95390.1"/>
    </source>
</evidence>
<evidence type="ECO:0000256" key="1">
    <source>
        <dbReference type="HAMAP-Rule" id="MF_02066"/>
    </source>
</evidence>
<dbReference type="InterPro" id="IPR011990">
    <property type="entry name" value="TPR-like_helical_dom_sf"/>
</dbReference>
<dbReference type="HAMAP" id="MF_02066">
    <property type="entry name" value="CpoB"/>
    <property type="match status" value="1"/>
</dbReference>